<comment type="caution">
    <text evidence="1">The sequence shown here is derived from an EMBL/GenBank/DDBJ whole genome shotgun (WGS) entry which is preliminary data.</text>
</comment>
<protein>
    <submittedName>
        <fullName evidence="1">Uncharacterized protein</fullName>
    </submittedName>
</protein>
<accession>A0A0F9K1C9</accession>
<gene>
    <name evidence="1" type="ORF">LCGC14_1758530</name>
</gene>
<evidence type="ECO:0000313" key="1">
    <source>
        <dbReference type="EMBL" id="KKM04998.1"/>
    </source>
</evidence>
<reference evidence="1" key="1">
    <citation type="journal article" date="2015" name="Nature">
        <title>Complex archaea that bridge the gap between prokaryotes and eukaryotes.</title>
        <authorList>
            <person name="Spang A."/>
            <person name="Saw J.H."/>
            <person name="Jorgensen S.L."/>
            <person name="Zaremba-Niedzwiedzka K."/>
            <person name="Martijn J."/>
            <person name="Lind A.E."/>
            <person name="van Eijk R."/>
            <person name="Schleper C."/>
            <person name="Guy L."/>
            <person name="Ettema T.J."/>
        </authorList>
    </citation>
    <scope>NUCLEOTIDE SEQUENCE</scope>
</reference>
<sequence>MPNLGVIKRGGEIGYKNNSIFYIWQACEICGKQRWVGMEHGKPRFLKCSECASYSENTLSRLKQFQFQPGNKSSHWKGGRAIVSGYVYIYVELGDFFYAMAKRRSRTPNG</sequence>
<dbReference type="AlphaFoldDB" id="A0A0F9K1C9"/>
<proteinExistence type="predicted"/>
<organism evidence="1">
    <name type="scientific">marine sediment metagenome</name>
    <dbReference type="NCBI Taxonomy" id="412755"/>
    <lineage>
        <taxon>unclassified sequences</taxon>
        <taxon>metagenomes</taxon>
        <taxon>ecological metagenomes</taxon>
    </lineage>
</organism>
<dbReference type="EMBL" id="LAZR01016326">
    <property type="protein sequence ID" value="KKM04998.1"/>
    <property type="molecule type" value="Genomic_DNA"/>
</dbReference>
<name>A0A0F9K1C9_9ZZZZ</name>
<feature type="non-terminal residue" evidence="1">
    <location>
        <position position="110"/>
    </location>
</feature>